<dbReference type="OrthoDB" id="191139at2759"/>
<dbReference type="AlphaFoldDB" id="A0A2J6STE0"/>
<dbReference type="GeneID" id="36593274"/>
<dbReference type="Pfam" id="PF00106">
    <property type="entry name" value="adh_short"/>
    <property type="match status" value="1"/>
</dbReference>
<keyword evidence="4" id="KW-1185">Reference proteome</keyword>
<comment type="similarity">
    <text evidence="1">Belongs to the short-chain dehydrogenases/reductases (SDR) family.</text>
</comment>
<dbReference type="InterPro" id="IPR036291">
    <property type="entry name" value="NAD(P)-bd_dom_sf"/>
</dbReference>
<evidence type="ECO:0000256" key="1">
    <source>
        <dbReference type="ARBA" id="ARBA00006484"/>
    </source>
</evidence>
<sequence>MSHYNFIIERSTIVSDFSSQVKGRIFLITGPSTGSVGAEIALTLSRGYPSTTLLLGRSLPKIQPVIETIDTISPSTVVKFVPLLLTSLASIALPLKTILNDTFIPHIDILIYNAGIMACPYERSEDGLESQWQMNSLSYFLLTNLLLPRRTNNKRLKPHAQSKTTNIIFSVELNRRLAKRGVEGFALHPGAIDTGLARHFALEMLGEKFE</sequence>
<protein>
    <submittedName>
        <fullName evidence="3">NAD(P)-binding protein</fullName>
    </submittedName>
</protein>
<organism evidence="3 4">
    <name type="scientific">Hyaloscypha bicolor E</name>
    <dbReference type="NCBI Taxonomy" id="1095630"/>
    <lineage>
        <taxon>Eukaryota</taxon>
        <taxon>Fungi</taxon>
        <taxon>Dikarya</taxon>
        <taxon>Ascomycota</taxon>
        <taxon>Pezizomycotina</taxon>
        <taxon>Leotiomycetes</taxon>
        <taxon>Helotiales</taxon>
        <taxon>Hyaloscyphaceae</taxon>
        <taxon>Hyaloscypha</taxon>
        <taxon>Hyaloscypha bicolor</taxon>
    </lineage>
</organism>
<dbReference type="Proteomes" id="UP000235371">
    <property type="component" value="Unassembled WGS sequence"/>
</dbReference>
<evidence type="ECO:0000256" key="2">
    <source>
        <dbReference type="ARBA" id="ARBA00023002"/>
    </source>
</evidence>
<dbReference type="PANTHER" id="PTHR24320">
    <property type="entry name" value="RETINOL DEHYDROGENASE"/>
    <property type="match status" value="1"/>
</dbReference>
<dbReference type="GO" id="GO:0016491">
    <property type="term" value="F:oxidoreductase activity"/>
    <property type="evidence" value="ECO:0007669"/>
    <property type="project" value="UniProtKB-KW"/>
</dbReference>
<gene>
    <name evidence="3" type="ORF">K444DRAFT_646409</name>
</gene>
<dbReference type="RefSeq" id="XP_024730949.1">
    <property type="nucleotide sequence ID" value="XM_024885197.1"/>
</dbReference>
<dbReference type="STRING" id="1095630.A0A2J6STE0"/>
<dbReference type="EMBL" id="KZ613866">
    <property type="protein sequence ID" value="PMD54045.1"/>
    <property type="molecule type" value="Genomic_DNA"/>
</dbReference>
<evidence type="ECO:0000313" key="4">
    <source>
        <dbReference type="Proteomes" id="UP000235371"/>
    </source>
</evidence>
<dbReference type="InParanoid" id="A0A2J6STE0"/>
<proteinExistence type="inferred from homology"/>
<dbReference type="PANTHER" id="PTHR24320:SF283">
    <property type="entry name" value="RETINOL DEHYDROGENASE 11"/>
    <property type="match status" value="1"/>
</dbReference>
<dbReference type="SUPFAM" id="SSF51735">
    <property type="entry name" value="NAD(P)-binding Rossmann-fold domains"/>
    <property type="match status" value="1"/>
</dbReference>
<keyword evidence="2" id="KW-0560">Oxidoreductase</keyword>
<dbReference type="Gene3D" id="3.40.50.720">
    <property type="entry name" value="NAD(P)-binding Rossmann-like Domain"/>
    <property type="match status" value="1"/>
</dbReference>
<name>A0A2J6STE0_9HELO</name>
<evidence type="ECO:0000313" key="3">
    <source>
        <dbReference type="EMBL" id="PMD54045.1"/>
    </source>
</evidence>
<accession>A0A2J6STE0</accession>
<dbReference type="InterPro" id="IPR002347">
    <property type="entry name" value="SDR_fam"/>
</dbReference>
<reference evidence="3 4" key="1">
    <citation type="submission" date="2016-04" db="EMBL/GenBank/DDBJ databases">
        <title>A degradative enzymes factory behind the ericoid mycorrhizal symbiosis.</title>
        <authorList>
            <consortium name="DOE Joint Genome Institute"/>
            <person name="Martino E."/>
            <person name="Morin E."/>
            <person name="Grelet G."/>
            <person name="Kuo A."/>
            <person name="Kohler A."/>
            <person name="Daghino S."/>
            <person name="Barry K."/>
            <person name="Choi C."/>
            <person name="Cichocki N."/>
            <person name="Clum A."/>
            <person name="Copeland A."/>
            <person name="Hainaut M."/>
            <person name="Haridas S."/>
            <person name="Labutti K."/>
            <person name="Lindquist E."/>
            <person name="Lipzen A."/>
            <person name="Khouja H.-R."/>
            <person name="Murat C."/>
            <person name="Ohm R."/>
            <person name="Olson A."/>
            <person name="Spatafora J."/>
            <person name="Veneault-Fourrey C."/>
            <person name="Henrissat B."/>
            <person name="Grigoriev I."/>
            <person name="Martin F."/>
            <person name="Perotto S."/>
        </authorList>
    </citation>
    <scope>NUCLEOTIDE SEQUENCE [LARGE SCALE GENOMIC DNA]</scope>
    <source>
        <strain evidence="3 4">E</strain>
    </source>
</reference>